<dbReference type="Proteomes" id="UP000039324">
    <property type="component" value="Unassembled WGS sequence"/>
</dbReference>
<dbReference type="GO" id="GO:0005524">
    <property type="term" value="F:ATP binding"/>
    <property type="evidence" value="ECO:0007669"/>
    <property type="project" value="UniProtKB-UniRule"/>
</dbReference>
<feature type="coiled-coil region" evidence="12">
    <location>
        <begin position="504"/>
        <end position="538"/>
    </location>
</feature>
<keyword evidence="16" id="KW-0496">Mitochondrion</keyword>
<comment type="subcellular location">
    <subcellularLocation>
        <location evidence="1">Cytoplasm</location>
        <location evidence="1">Cytoskeleton</location>
    </subcellularLocation>
</comment>
<keyword evidence="3 11" id="KW-0493">Microtubule</keyword>
<reference evidence="15 17" key="1">
    <citation type="submission" date="2015-02" db="EMBL/GenBank/DDBJ databases">
        <authorList>
            <person name="Chooi Y.-H."/>
        </authorList>
    </citation>
    <scope>NUCLEOTIDE SEQUENCE [LARGE SCALE GENOMIC DNA]</scope>
    <source>
        <strain evidence="15">E3</strain>
    </source>
</reference>
<dbReference type="GO" id="GO:0007010">
    <property type="term" value="P:cytoskeleton organization"/>
    <property type="evidence" value="ECO:0007669"/>
    <property type="project" value="UniProtKB-ARBA"/>
</dbReference>
<feature type="region of interest" description="Disordered" evidence="13">
    <location>
        <begin position="414"/>
        <end position="433"/>
    </location>
</feature>
<evidence type="ECO:0000256" key="13">
    <source>
        <dbReference type="SAM" id="MobiDB-lite"/>
    </source>
</evidence>
<dbReference type="STRING" id="37360.A0A0G4IYD7"/>
<evidence type="ECO:0000256" key="11">
    <source>
        <dbReference type="RuleBase" id="RU000394"/>
    </source>
</evidence>
<feature type="compositionally biased region" description="Basic and acidic residues" evidence="13">
    <location>
        <begin position="415"/>
        <end position="428"/>
    </location>
</feature>
<evidence type="ECO:0000256" key="9">
    <source>
        <dbReference type="ARBA" id="ARBA00034704"/>
    </source>
</evidence>
<dbReference type="OrthoDB" id="3176171at2759"/>
<evidence type="ECO:0000313" key="18">
    <source>
        <dbReference type="Proteomes" id="UP000290189"/>
    </source>
</evidence>
<dbReference type="InterPro" id="IPR036961">
    <property type="entry name" value="Kinesin_motor_dom_sf"/>
</dbReference>
<dbReference type="GO" id="GO:0003777">
    <property type="term" value="F:microtubule motor activity"/>
    <property type="evidence" value="ECO:0007669"/>
    <property type="project" value="InterPro"/>
</dbReference>
<keyword evidence="5 10" id="KW-0067">ATP-binding</keyword>
<keyword evidence="17" id="KW-1185">Reference proteome</keyword>
<proteinExistence type="inferred from homology"/>
<dbReference type="SUPFAM" id="SSF52540">
    <property type="entry name" value="P-loop containing nucleoside triphosphate hydrolases"/>
    <property type="match status" value="1"/>
</dbReference>
<accession>A0A0G4IYD7</accession>
<evidence type="ECO:0000259" key="14">
    <source>
        <dbReference type="PROSITE" id="PS50067"/>
    </source>
</evidence>
<evidence type="ECO:0000256" key="1">
    <source>
        <dbReference type="ARBA" id="ARBA00004245"/>
    </source>
</evidence>
<evidence type="ECO:0000256" key="3">
    <source>
        <dbReference type="ARBA" id="ARBA00022701"/>
    </source>
</evidence>
<dbReference type="PROSITE" id="PS00411">
    <property type="entry name" value="KINESIN_MOTOR_1"/>
    <property type="match status" value="1"/>
</dbReference>
<dbReference type="GO" id="GO:0008017">
    <property type="term" value="F:microtubule binding"/>
    <property type="evidence" value="ECO:0007669"/>
    <property type="project" value="InterPro"/>
</dbReference>
<feature type="domain" description="Kinesin motor" evidence="14">
    <location>
        <begin position="38"/>
        <end position="375"/>
    </location>
</feature>
<evidence type="ECO:0000313" key="17">
    <source>
        <dbReference type="Proteomes" id="UP000039324"/>
    </source>
</evidence>
<evidence type="ECO:0000256" key="8">
    <source>
        <dbReference type="ARBA" id="ARBA00023212"/>
    </source>
</evidence>
<feature type="region of interest" description="Disordered" evidence="13">
    <location>
        <begin position="634"/>
        <end position="655"/>
    </location>
</feature>
<comment type="similarity">
    <text evidence="9">Belongs to the TRAFAC class myosin-kinesin ATPase superfamily. Kinesin family. KIN-5/BimC subfamily.</text>
</comment>
<evidence type="ECO:0000256" key="2">
    <source>
        <dbReference type="ARBA" id="ARBA00022490"/>
    </source>
</evidence>
<dbReference type="InterPro" id="IPR027640">
    <property type="entry name" value="Kinesin-like_fam"/>
</dbReference>
<dbReference type="AlphaFoldDB" id="A0A0G4IYD7"/>
<evidence type="ECO:0000256" key="6">
    <source>
        <dbReference type="ARBA" id="ARBA00023054"/>
    </source>
</evidence>
<keyword evidence="2" id="KW-0963">Cytoplasm</keyword>
<dbReference type="Gene3D" id="3.40.850.10">
    <property type="entry name" value="Kinesin motor domain"/>
    <property type="match status" value="1"/>
</dbReference>
<gene>
    <name evidence="15" type="ORF">PBRA_007991</name>
    <name evidence="16" type="ORF">PLBR_LOCUS3734</name>
</gene>
<organism evidence="15 17">
    <name type="scientific">Plasmodiophora brassicae</name>
    <name type="common">Clubroot disease agent</name>
    <dbReference type="NCBI Taxonomy" id="37360"/>
    <lineage>
        <taxon>Eukaryota</taxon>
        <taxon>Sar</taxon>
        <taxon>Rhizaria</taxon>
        <taxon>Endomyxa</taxon>
        <taxon>Phytomyxea</taxon>
        <taxon>Plasmodiophorida</taxon>
        <taxon>Plasmodiophoridae</taxon>
        <taxon>Plasmodiophora</taxon>
    </lineage>
</organism>
<dbReference type="InterPro" id="IPR019821">
    <property type="entry name" value="Kinesin_motor_CS"/>
</dbReference>
<geneLocation type="mitochondrion" evidence="16"/>
<keyword evidence="6 12" id="KW-0175">Coiled coil</keyword>
<dbReference type="EMBL" id="OVEO01000006">
    <property type="protein sequence ID" value="SPQ96519.1"/>
    <property type="molecule type" value="Genomic_DNA"/>
</dbReference>
<dbReference type="CDD" id="cd00106">
    <property type="entry name" value="KISc"/>
    <property type="match status" value="1"/>
</dbReference>
<dbReference type="InterPro" id="IPR027417">
    <property type="entry name" value="P-loop_NTPase"/>
</dbReference>
<evidence type="ECO:0000313" key="15">
    <source>
        <dbReference type="EMBL" id="CEP00257.1"/>
    </source>
</evidence>
<keyword evidence="7 10" id="KW-0505">Motor protein</keyword>
<evidence type="ECO:0000256" key="10">
    <source>
        <dbReference type="PROSITE-ProRule" id="PRU00283"/>
    </source>
</evidence>
<dbReference type="OMA" id="THMNVES"/>
<dbReference type="PRINTS" id="PR00380">
    <property type="entry name" value="KINESINHEAVY"/>
</dbReference>
<evidence type="ECO:0000256" key="7">
    <source>
        <dbReference type="ARBA" id="ARBA00023175"/>
    </source>
</evidence>
<evidence type="ECO:0000256" key="12">
    <source>
        <dbReference type="SAM" id="Coils"/>
    </source>
</evidence>
<dbReference type="PANTHER" id="PTHR47968:SF36">
    <property type="entry name" value="KINESIN HEAVY CHAIN ISOFORM X1"/>
    <property type="match status" value="1"/>
</dbReference>
<dbReference type="FunFam" id="3.40.850.10:FF:000019">
    <property type="entry name" value="Kinesin-like protein KIN-5D"/>
    <property type="match status" value="1"/>
</dbReference>
<feature type="binding site" evidence="10">
    <location>
        <begin position="128"/>
        <end position="135"/>
    </location>
    <ligand>
        <name>ATP</name>
        <dbReference type="ChEBI" id="CHEBI:30616"/>
    </ligand>
</feature>
<evidence type="ECO:0000256" key="4">
    <source>
        <dbReference type="ARBA" id="ARBA00022741"/>
    </source>
</evidence>
<reference evidence="16 18" key="2">
    <citation type="submission" date="2018-03" db="EMBL/GenBank/DDBJ databases">
        <authorList>
            <person name="Fogelqvist J."/>
        </authorList>
    </citation>
    <scope>NUCLEOTIDE SEQUENCE [LARGE SCALE GENOMIC DNA]</scope>
</reference>
<keyword evidence="4 10" id="KW-0547">Nucleotide-binding</keyword>
<dbReference type="PROSITE" id="PS50067">
    <property type="entry name" value="KINESIN_MOTOR_2"/>
    <property type="match status" value="1"/>
</dbReference>
<dbReference type="InterPro" id="IPR001752">
    <property type="entry name" value="Kinesin_motor_dom"/>
</dbReference>
<dbReference type="EMBL" id="CDSF01000099">
    <property type="protein sequence ID" value="CEP00257.1"/>
    <property type="molecule type" value="Genomic_DNA"/>
</dbReference>
<evidence type="ECO:0000256" key="5">
    <source>
        <dbReference type="ARBA" id="ARBA00022840"/>
    </source>
</evidence>
<dbReference type="Proteomes" id="UP000290189">
    <property type="component" value="Unassembled WGS sequence"/>
</dbReference>
<dbReference type="SMART" id="SM00129">
    <property type="entry name" value="KISc"/>
    <property type="match status" value="1"/>
</dbReference>
<sequence>MRMLSASSLSASSALLGSARQQAASSTAVADNEVAPHHFTVAIRVRPPVPRELNGPRPYRSIVQLDSGRRQICLLEEAYDDTVVSKQVFTFDNVFGPDDAQADVYEGTAKAAVMRTLQGYNASVLAYGQTGTGKTWSMEGDTLLSNDRDSKHRGIISRATHQLFSYIEENANGSGSQFTVRASYLQIYNEVIKDLLAPSRAPLPIREDKKKGLFVDGLSEWVVASPNDVYDLMRRGAASRATSATRINAISSRSHAVFTITVEQLDLDQSRKVGKLNLIDLAGSERVGISGSTGQRLEESKKINQSLSALGNVISALTSKQRTHIPYRDSKLTRILEDSLGGNCCTTMLACISPALDAFSESLSTLQFANRAKNIRNQPCVNENLDEKALLKRYERELCRLRLELSSRSASKLVSDVREQRREAERDQQATQADLERLQASLASADRDRRAMEGRLQSLTAASDEGVTSISNEEQIVRYQQLLIKQRDIMIQLTNRLNDRDSAILSLQVELQKYDKEHRAIENALDQKTTNVRRLQENASTPLVEMLRAENAMLRKRCEENAMVAEKLAIHLKERAALRVILESKIAYLVDRIDEGVNNDSTDTPAGTRREVRILKRLVHAAVAAIKHSDLVNQTDASDKSTAGNGFTSEQPASP</sequence>
<evidence type="ECO:0000313" key="16">
    <source>
        <dbReference type="EMBL" id="SPQ96519.1"/>
    </source>
</evidence>
<protein>
    <recommendedName>
        <fullName evidence="11">Kinesin-like protein</fullName>
    </recommendedName>
</protein>
<dbReference type="GO" id="GO:0005874">
    <property type="term" value="C:microtubule"/>
    <property type="evidence" value="ECO:0007669"/>
    <property type="project" value="UniProtKB-KW"/>
</dbReference>
<name>A0A0G4IYD7_PLABS</name>
<dbReference type="Pfam" id="PF00225">
    <property type="entry name" value="Kinesin"/>
    <property type="match status" value="1"/>
</dbReference>
<keyword evidence="8" id="KW-0206">Cytoskeleton</keyword>
<dbReference type="PANTHER" id="PTHR47968">
    <property type="entry name" value="CENTROMERE PROTEIN E"/>
    <property type="match status" value="1"/>
</dbReference>
<dbReference type="GO" id="GO:0007018">
    <property type="term" value="P:microtubule-based movement"/>
    <property type="evidence" value="ECO:0007669"/>
    <property type="project" value="InterPro"/>
</dbReference>